<protein>
    <submittedName>
        <fullName evidence="3">Lipoprotein</fullName>
    </submittedName>
</protein>
<keyword evidence="3" id="KW-0449">Lipoprotein</keyword>
<comment type="caution">
    <text evidence="3">The sequence shown here is derived from an EMBL/GenBank/DDBJ whole genome shotgun (WGS) entry which is preliminary data.</text>
</comment>
<keyword evidence="4" id="KW-1185">Reference proteome</keyword>
<organism evidence="3 4">
    <name type="scientific">Streptomyces varsoviensis</name>
    <dbReference type="NCBI Taxonomy" id="67373"/>
    <lineage>
        <taxon>Bacteria</taxon>
        <taxon>Bacillati</taxon>
        <taxon>Actinomycetota</taxon>
        <taxon>Actinomycetes</taxon>
        <taxon>Kitasatosporales</taxon>
        <taxon>Streptomycetaceae</taxon>
        <taxon>Streptomyces</taxon>
    </lineage>
</organism>
<accession>A0ABR5J6D8</accession>
<feature type="chain" id="PRO_5046461200" evidence="2">
    <location>
        <begin position="27"/>
        <end position="225"/>
    </location>
</feature>
<reference evidence="3 4" key="1">
    <citation type="submission" date="2015-07" db="EMBL/GenBank/DDBJ databases">
        <authorList>
            <person name="Ju K.-S."/>
            <person name="Doroghazi J.R."/>
            <person name="Metcalf W.W."/>
        </authorList>
    </citation>
    <scope>NUCLEOTIDE SEQUENCE [LARGE SCALE GENOMIC DNA]</scope>
    <source>
        <strain evidence="3 4">NRRL B-3589</strain>
    </source>
</reference>
<sequence>MSSSLRRGALAATALVLSIAPLSACAAGTSPQTLEVKPDNAAVTVGDIKVQNVNVITQPDQDTEGPAVITAHVFNNSSDEQTLKGITLAGKTLPVKLSPAKGGGPLVVPAHGSVNLGGEGNASAVLSSGREGLRDGEQQQLVFDFSSTGAVRVGAFVVPAKTYFEKWGPSQLPSPSQTGSGKPGSTPTAGSPTGTPSGKPGGKNSATPTNGARPGGDTGQQSAGH</sequence>
<evidence type="ECO:0000313" key="3">
    <source>
        <dbReference type="EMBL" id="KOG88899.1"/>
    </source>
</evidence>
<feature type="region of interest" description="Disordered" evidence="1">
    <location>
        <begin position="168"/>
        <end position="225"/>
    </location>
</feature>
<evidence type="ECO:0000256" key="1">
    <source>
        <dbReference type="SAM" id="MobiDB-lite"/>
    </source>
</evidence>
<proteinExistence type="predicted"/>
<feature type="compositionally biased region" description="Low complexity" evidence="1">
    <location>
        <begin position="173"/>
        <end position="205"/>
    </location>
</feature>
<dbReference type="EMBL" id="LGUT01001464">
    <property type="protein sequence ID" value="KOG88899.1"/>
    <property type="molecule type" value="Genomic_DNA"/>
</dbReference>
<evidence type="ECO:0000313" key="4">
    <source>
        <dbReference type="Proteomes" id="UP000037020"/>
    </source>
</evidence>
<dbReference type="RefSeq" id="WP_030881303.1">
    <property type="nucleotide sequence ID" value="NZ_JBIRHZ010000009.1"/>
</dbReference>
<evidence type="ECO:0000256" key="2">
    <source>
        <dbReference type="SAM" id="SignalP"/>
    </source>
</evidence>
<name>A0ABR5J6D8_9ACTN</name>
<gene>
    <name evidence="3" type="ORF">ADK38_17235</name>
</gene>
<feature type="signal peptide" evidence="2">
    <location>
        <begin position="1"/>
        <end position="26"/>
    </location>
</feature>
<keyword evidence="2" id="KW-0732">Signal</keyword>
<dbReference type="Proteomes" id="UP000037020">
    <property type="component" value="Unassembled WGS sequence"/>
</dbReference>